<feature type="chain" id="PRO_5045838657" evidence="1">
    <location>
        <begin position="22"/>
        <end position="303"/>
    </location>
</feature>
<name>A0ABT1AGA6_9RALS</name>
<evidence type="ECO:0000313" key="2">
    <source>
        <dbReference type="EMBL" id="MCO5397386.1"/>
    </source>
</evidence>
<accession>A0ABT1AGA6</accession>
<proteinExistence type="predicted"/>
<gene>
    <name evidence="2" type="ORF">NG900_04140</name>
</gene>
<organism evidence="2 3">
    <name type="scientific">Ralstonia soli</name>
    <dbReference type="NCBI Taxonomy" id="2953896"/>
    <lineage>
        <taxon>Bacteria</taxon>
        <taxon>Pseudomonadati</taxon>
        <taxon>Pseudomonadota</taxon>
        <taxon>Betaproteobacteria</taxon>
        <taxon>Burkholderiales</taxon>
        <taxon>Burkholderiaceae</taxon>
        <taxon>Ralstonia</taxon>
    </lineage>
</organism>
<reference evidence="2" key="1">
    <citation type="submission" date="2022-06" db="EMBL/GenBank/DDBJ databases">
        <authorList>
            <person name="Lu C.-H."/>
        </authorList>
    </citation>
    <scope>NUCLEOTIDE SEQUENCE</scope>
    <source>
        <strain evidence="2">21MJYT02-11</strain>
    </source>
</reference>
<comment type="caution">
    <text evidence="2">The sequence shown here is derived from an EMBL/GenBank/DDBJ whole genome shotgun (WGS) entry which is preliminary data.</text>
</comment>
<evidence type="ECO:0000256" key="1">
    <source>
        <dbReference type="SAM" id="SignalP"/>
    </source>
</evidence>
<feature type="signal peptide" evidence="1">
    <location>
        <begin position="1"/>
        <end position="21"/>
    </location>
</feature>
<evidence type="ECO:0000313" key="3">
    <source>
        <dbReference type="Proteomes" id="UP001162811"/>
    </source>
</evidence>
<dbReference type="Proteomes" id="UP001162811">
    <property type="component" value="Unassembled WGS sequence"/>
</dbReference>
<protein>
    <submittedName>
        <fullName evidence="2">Uncharacterized protein</fullName>
    </submittedName>
</protein>
<keyword evidence="3" id="KW-1185">Reference proteome</keyword>
<keyword evidence="1" id="KW-0732">Signal</keyword>
<dbReference type="EMBL" id="JAMXHT010000002">
    <property type="protein sequence ID" value="MCO5397386.1"/>
    <property type="molecule type" value="Genomic_DNA"/>
</dbReference>
<reference evidence="2" key="2">
    <citation type="journal article" date="2023" name="Front. Microbiol.">
        <title>Ralstonia chuxiongensis sp. nov., Ralstonia mojiangensis sp. nov., and Ralstonia soli sp. nov., isolated from tobacco fields, are three novel species in the family Burkholderiaceae.</title>
        <authorList>
            <person name="Lu C.H."/>
            <person name="Zhang Y.Y."/>
            <person name="Jiang N."/>
            <person name="Chen W."/>
            <person name="Shao X."/>
            <person name="Zhao Z.M."/>
            <person name="Lu W.L."/>
            <person name="Hu X."/>
            <person name="Xi Y.X."/>
            <person name="Zou S.Y."/>
            <person name="Wei Q.J."/>
            <person name="Lin Z.L."/>
            <person name="Gong L."/>
            <person name="Gai X.T."/>
            <person name="Zhang L.Q."/>
            <person name="Li J.Y."/>
            <person name="Jin Y."/>
            <person name="Xia Z.Y."/>
        </authorList>
    </citation>
    <scope>NUCLEOTIDE SEQUENCE</scope>
    <source>
        <strain evidence="2">21MJYT02-11</strain>
    </source>
</reference>
<dbReference type="RefSeq" id="WP_252677030.1">
    <property type="nucleotide sequence ID" value="NZ_JAMXHT010000002.1"/>
</dbReference>
<sequence>MLNKLVMAALVAQAFSGLAMARGEGAVEDLNIPGQPPMLGLHWERGQATAHQARPGTSPLMTYQGGKIMPTAVTQAIFWGTSWSNSSFIGDKISGIDDWYTGFSNANYAKTSDEYTGTNGRVGAATSYLGHIIDTSAASGGGSTSAILAEVCKVIKNPDPSGNGYYAVYTDRPRGNAGYCAYHSYGQCGGTPVQFAFFWSLDGDPGCDPQDTSGLHSQGLAALANVSGHELSEARTDPASPGGWYDRNGQENGDKCAWTFGAPLVTFSNGVQWKIQGEWSNAAYTAGTGYPNSSGQKGCLSGL</sequence>